<dbReference type="RefSeq" id="WP_114437597.1">
    <property type="nucleotide sequence ID" value="NZ_QPIZ01000021.1"/>
</dbReference>
<evidence type="ECO:0000313" key="3">
    <source>
        <dbReference type="Proteomes" id="UP000252733"/>
    </source>
</evidence>
<feature type="compositionally biased region" description="Acidic residues" evidence="1">
    <location>
        <begin position="33"/>
        <end position="42"/>
    </location>
</feature>
<organism evidence="2 3">
    <name type="scientific">Marinilabilia salmonicolor</name>
    <dbReference type="NCBI Taxonomy" id="989"/>
    <lineage>
        <taxon>Bacteria</taxon>
        <taxon>Pseudomonadati</taxon>
        <taxon>Bacteroidota</taxon>
        <taxon>Bacteroidia</taxon>
        <taxon>Marinilabiliales</taxon>
        <taxon>Marinilabiliaceae</taxon>
        <taxon>Marinilabilia</taxon>
    </lineage>
</organism>
<sequence>MKKTTKKTGATLLLAVALFIGCEEEHETLTEEQQTEETEEATTEGSNDTAEDTLGANTSDHESAEDYQWDENDVTKITLTGTSATISGEGASADGGKITINSAGNYQISGTLNDGRIIVDTDDAEIVRIILNGANITNTTNAPLAIIDAEKTIIILVDGSTNALADATSYIFDSDDEDEPNATLFSKDDLSIFGTGTLIIDANYNDGIASKDGLVIKSGNIEINSVDDGIRGKDYLVIKSGDISISANGDGLKSDNEDDETLGYISVESGNLTIDANGDAIQAQTDLIISGGTFDLTSGGGSSYSYNEDNSSKGMKADITITIDNGNFNIQSADDAIHSNKSISIHGGIFNIASGDDGIHADSSIGIHGGEFLITKSYESIESAIITINDGNINLTASDDGINVAGGNDGSSMNRPGYGGFNTTNSNYYLYINGGYLAVNADGDGLDANGSIEMTGGTVIVHGPTSNGNGTLDFDGSFTLDGGFFAGAGSAGMVQAPGSNSTQNSVLIGFTSTLTSGTLIHLENSEGEKLITFAPAKNCQAFLFSSSDLKNGNAYNIYTGGTSTGTATNGLYTEGTYEPGTLFENFTISSAITLINFR</sequence>
<dbReference type="Proteomes" id="UP000252733">
    <property type="component" value="Unassembled WGS sequence"/>
</dbReference>
<dbReference type="AlphaFoldDB" id="A0A368UTA2"/>
<proteinExistence type="predicted"/>
<dbReference type="InterPro" id="IPR025584">
    <property type="entry name" value="Cthe_2159"/>
</dbReference>
<dbReference type="PROSITE" id="PS51257">
    <property type="entry name" value="PROKAR_LIPOPROTEIN"/>
    <property type="match status" value="1"/>
</dbReference>
<evidence type="ECO:0000313" key="2">
    <source>
        <dbReference type="EMBL" id="RCW30614.1"/>
    </source>
</evidence>
<keyword evidence="3" id="KW-1185">Reference proteome</keyword>
<dbReference type="Pfam" id="PF14262">
    <property type="entry name" value="Cthe_2159"/>
    <property type="match status" value="1"/>
</dbReference>
<reference evidence="2 3" key="1">
    <citation type="submission" date="2018-07" db="EMBL/GenBank/DDBJ databases">
        <title>Freshwater and sediment microbial communities from various areas in North America, analyzing microbe dynamics in response to fracking.</title>
        <authorList>
            <person name="Lamendella R."/>
        </authorList>
    </citation>
    <scope>NUCLEOTIDE SEQUENCE [LARGE SCALE GENOMIC DNA]</scope>
    <source>
        <strain evidence="2 3">160A</strain>
    </source>
</reference>
<name>A0A368UTA2_9BACT</name>
<comment type="caution">
    <text evidence="2">The sequence shown here is derived from an EMBL/GenBank/DDBJ whole genome shotgun (WGS) entry which is preliminary data.</text>
</comment>
<evidence type="ECO:0000256" key="1">
    <source>
        <dbReference type="SAM" id="MobiDB-lite"/>
    </source>
</evidence>
<feature type="region of interest" description="Disordered" evidence="1">
    <location>
        <begin position="26"/>
        <end position="71"/>
    </location>
</feature>
<accession>A0A368UTA2</accession>
<protein>
    <submittedName>
        <fullName evidence="2">Uncharacterized protein DUF4353</fullName>
    </submittedName>
</protein>
<gene>
    <name evidence="2" type="ORF">DFO77_12151</name>
</gene>
<dbReference type="EMBL" id="QPIZ01000021">
    <property type="protein sequence ID" value="RCW30614.1"/>
    <property type="molecule type" value="Genomic_DNA"/>
</dbReference>